<dbReference type="EMBL" id="FOBW01000015">
    <property type="protein sequence ID" value="SEN57090.1"/>
    <property type="molecule type" value="Genomic_DNA"/>
</dbReference>
<organism evidence="2 3">
    <name type="scientific">Mesobacillus persicus</name>
    <dbReference type="NCBI Taxonomy" id="930146"/>
    <lineage>
        <taxon>Bacteria</taxon>
        <taxon>Bacillati</taxon>
        <taxon>Bacillota</taxon>
        <taxon>Bacilli</taxon>
        <taxon>Bacillales</taxon>
        <taxon>Bacillaceae</taxon>
        <taxon>Mesobacillus</taxon>
    </lineage>
</organism>
<dbReference type="Proteomes" id="UP000198553">
    <property type="component" value="Unassembled WGS sequence"/>
</dbReference>
<accession>A0A1H8HLK5</accession>
<sequence length="450" mass="53071">MGLFFNHKRGTKIYQNSNENLKETNQDVYRENFLQSVIKEQQNLNKQFAETASEHAEKNEMYNQVLLDQMNNQDAFLQEMYRKLQAYEETSHSIREQMKVQAEIKTMLDRHDDLQNVFHQTVMERFDQQGSDFKEQINQHDTNISQKMDANKSHLVDHSNHQHTQLMSDVRDLDENFIKAIDKLMVEFQHHDAQSTEHITNLDSKLTEHSAESGRHYQQLGSKMLDHFNQQANHSAEQIKQLGSKITEQLNQQAGQSVQQFGMLDSKITEQLNHQGNQSAEHLNQLDSKITEHFNQQADKSAEQTNQLNAKIVEHFNNHENLSTEQLNKLEAKLAEKFEHQDHQFKEHFDKKDTQLLEHVNKLDMNLTERFQHQKKTLTELVDHQNVQNENLERKLDFIKSTIFERAADLSEKLDGHFKKFAEFFSGFISKKHSDKQIELHEKEKKEEKV</sequence>
<evidence type="ECO:0000313" key="2">
    <source>
        <dbReference type="EMBL" id="SEN57090.1"/>
    </source>
</evidence>
<keyword evidence="3" id="KW-1185">Reference proteome</keyword>
<protein>
    <submittedName>
        <fullName evidence="2">Uncharacterized protein</fullName>
    </submittedName>
</protein>
<gene>
    <name evidence="2" type="ORF">SAMN05192533_11565</name>
</gene>
<dbReference type="STRING" id="930146.SAMN05192533_11565"/>
<keyword evidence="1" id="KW-0175">Coiled coil</keyword>
<evidence type="ECO:0000256" key="1">
    <source>
        <dbReference type="SAM" id="Coils"/>
    </source>
</evidence>
<evidence type="ECO:0000313" key="3">
    <source>
        <dbReference type="Proteomes" id="UP000198553"/>
    </source>
</evidence>
<feature type="coiled-coil region" evidence="1">
    <location>
        <begin position="375"/>
        <end position="402"/>
    </location>
</feature>
<dbReference type="AlphaFoldDB" id="A0A1H8HLK5"/>
<proteinExistence type="predicted"/>
<dbReference type="RefSeq" id="WP_090748999.1">
    <property type="nucleotide sequence ID" value="NZ_FOBW01000015.1"/>
</dbReference>
<name>A0A1H8HLK5_9BACI</name>
<dbReference type="OrthoDB" id="2927922at2"/>
<reference evidence="3" key="1">
    <citation type="submission" date="2016-10" db="EMBL/GenBank/DDBJ databases">
        <authorList>
            <person name="Varghese N."/>
            <person name="Submissions S."/>
        </authorList>
    </citation>
    <scope>NUCLEOTIDE SEQUENCE [LARGE SCALE GENOMIC DNA]</scope>
    <source>
        <strain evidence="3">B48,IBRC-M 10115,DSM 25386,CECT 8001</strain>
    </source>
</reference>
<dbReference type="Gene3D" id="1.20.120.20">
    <property type="entry name" value="Apolipoprotein"/>
    <property type="match status" value="1"/>
</dbReference>